<evidence type="ECO:0000256" key="1">
    <source>
        <dbReference type="SAM" id="Phobius"/>
    </source>
</evidence>
<keyword evidence="1" id="KW-0472">Membrane</keyword>
<sequence length="52" mass="5853">MKITGYILIAVLLVWGFVALFTKEDNKIYVPGSSTGFSERVWNTDVPVGKYK</sequence>
<dbReference type="EMBL" id="LAZR01033558">
    <property type="protein sequence ID" value="KKL47749.1"/>
    <property type="molecule type" value="Genomic_DNA"/>
</dbReference>
<reference evidence="2" key="1">
    <citation type="journal article" date="2015" name="Nature">
        <title>Complex archaea that bridge the gap between prokaryotes and eukaryotes.</title>
        <authorList>
            <person name="Spang A."/>
            <person name="Saw J.H."/>
            <person name="Jorgensen S.L."/>
            <person name="Zaremba-Niedzwiedzka K."/>
            <person name="Martijn J."/>
            <person name="Lind A.E."/>
            <person name="van Eijk R."/>
            <person name="Schleper C."/>
            <person name="Guy L."/>
            <person name="Ettema T.J."/>
        </authorList>
    </citation>
    <scope>NUCLEOTIDE SEQUENCE</scope>
</reference>
<organism evidence="2">
    <name type="scientific">marine sediment metagenome</name>
    <dbReference type="NCBI Taxonomy" id="412755"/>
    <lineage>
        <taxon>unclassified sequences</taxon>
        <taxon>metagenomes</taxon>
        <taxon>ecological metagenomes</taxon>
    </lineage>
</organism>
<comment type="caution">
    <text evidence="2">The sequence shown here is derived from an EMBL/GenBank/DDBJ whole genome shotgun (WGS) entry which is preliminary data.</text>
</comment>
<name>A0A0F9CFA5_9ZZZZ</name>
<keyword evidence="1" id="KW-1133">Transmembrane helix</keyword>
<accession>A0A0F9CFA5</accession>
<gene>
    <name evidence="2" type="ORF">LCGC14_2332450</name>
</gene>
<evidence type="ECO:0000313" key="2">
    <source>
        <dbReference type="EMBL" id="KKL47749.1"/>
    </source>
</evidence>
<dbReference type="AlphaFoldDB" id="A0A0F9CFA5"/>
<keyword evidence="1" id="KW-0812">Transmembrane</keyword>
<protein>
    <submittedName>
        <fullName evidence="2">Uncharacterized protein</fullName>
    </submittedName>
</protein>
<proteinExistence type="predicted"/>
<feature type="transmembrane region" description="Helical" evidence="1">
    <location>
        <begin position="6"/>
        <end position="22"/>
    </location>
</feature>